<feature type="region of interest" description="Disordered" evidence="1">
    <location>
        <begin position="108"/>
        <end position="272"/>
    </location>
</feature>
<organism evidence="3 4">
    <name type="scientific">Podospora fimiseda</name>
    <dbReference type="NCBI Taxonomy" id="252190"/>
    <lineage>
        <taxon>Eukaryota</taxon>
        <taxon>Fungi</taxon>
        <taxon>Dikarya</taxon>
        <taxon>Ascomycota</taxon>
        <taxon>Pezizomycotina</taxon>
        <taxon>Sordariomycetes</taxon>
        <taxon>Sordariomycetidae</taxon>
        <taxon>Sordariales</taxon>
        <taxon>Podosporaceae</taxon>
        <taxon>Podospora</taxon>
    </lineage>
</organism>
<comment type="caution">
    <text evidence="3">The sequence shown here is derived from an EMBL/GenBank/DDBJ whole genome shotgun (WGS) entry which is preliminary data.</text>
</comment>
<evidence type="ECO:0000313" key="3">
    <source>
        <dbReference type="EMBL" id="KAK4221189.1"/>
    </source>
</evidence>
<feature type="compositionally biased region" description="Low complexity" evidence="1">
    <location>
        <begin position="193"/>
        <end position="213"/>
    </location>
</feature>
<evidence type="ECO:0000256" key="1">
    <source>
        <dbReference type="SAM" id="MobiDB-lite"/>
    </source>
</evidence>
<feature type="compositionally biased region" description="Basic and acidic residues" evidence="1">
    <location>
        <begin position="346"/>
        <end position="360"/>
    </location>
</feature>
<feature type="region of interest" description="Disordered" evidence="1">
    <location>
        <begin position="332"/>
        <end position="360"/>
    </location>
</feature>
<reference evidence="3" key="1">
    <citation type="journal article" date="2023" name="Mol. Phylogenet. Evol.">
        <title>Genome-scale phylogeny and comparative genomics of the fungal order Sordariales.</title>
        <authorList>
            <person name="Hensen N."/>
            <person name="Bonometti L."/>
            <person name="Westerberg I."/>
            <person name="Brannstrom I.O."/>
            <person name="Guillou S."/>
            <person name="Cros-Aarteil S."/>
            <person name="Calhoun S."/>
            <person name="Haridas S."/>
            <person name="Kuo A."/>
            <person name="Mondo S."/>
            <person name="Pangilinan J."/>
            <person name="Riley R."/>
            <person name="LaButti K."/>
            <person name="Andreopoulos B."/>
            <person name="Lipzen A."/>
            <person name="Chen C."/>
            <person name="Yan M."/>
            <person name="Daum C."/>
            <person name="Ng V."/>
            <person name="Clum A."/>
            <person name="Steindorff A."/>
            <person name="Ohm R.A."/>
            <person name="Martin F."/>
            <person name="Silar P."/>
            <person name="Natvig D.O."/>
            <person name="Lalanne C."/>
            <person name="Gautier V."/>
            <person name="Ament-Velasquez S.L."/>
            <person name="Kruys A."/>
            <person name="Hutchinson M.I."/>
            <person name="Powell A.J."/>
            <person name="Barry K."/>
            <person name="Miller A.N."/>
            <person name="Grigoriev I.V."/>
            <person name="Debuchy R."/>
            <person name="Gladieux P."/>
            <person name="Hiltunen Thoren M."/>
            <person name="Johannesson H."/>
        </authorList>
    </citation>
    <scope>NUCLEOTIDE SEQUENCE</scope>
    <source>
        <strain evidence="3">CBS 990.96</strain>
    </source>
</reference>
<feature type="compositionally biased region" description="Basic and acidic residues" evidence="1">
    <location>
        <begin position="216"/>
        <end position="228"/>
    </location>
</feature>
<dbReference type="Proteomes" id="UP001301958">
    <property type="component" value="Unassembled WGS sequence"/>
</dbReference>
<evidence type="ECO:0000313" key="4">
    <source>
        <dbReference type="Proteomes" id="UP001301958"/>
    </source>
</evidence>
<keyword evidence="2" id="KW-0812">Transmembrane</keyword>
<gene>
    <name evidence="3" type="ORF">QBC38DRAFT_505097</name>
</gene>
<evidence type="ECO:0000256" key="2">
    <source>
        <dbReference type="SAM" id="Phobius"/>
    </source>
</evidence>
<name>A0AAN6YLA2_9PEZI</name>
<feature type="transmembrane region" description="Helical" evidence="2">
    <location>
        <begin position="13"/>
        <end position="31"/>
    </location>
</feature>
<reference evidence="3" key="2">
    <citation type="submission" date="2023-05" db="EMBL/GenBank/DDBJ databases">
        <authorList>
            <consortium name="Lawrence Berkeley National Laboratory"/>
            <person name="Steindorff A."/>
            <person name="Hensen N."/>
            <person name="Bonometti L."/>
            <person name="Westerberg I."/>
            <person name="Brannstrom I.O."/>
            <person name="Guillou S."/>
            <person name="Cros-Aarteil S."/>
            <person name="Calhoun S."/>
            <person name="Haridas S."/>
            <person name="Kuo A."/>
            <person name="Mondo S."/>
            <person name="Pangilinan J."/>
            <person name="Riley R."/>
            <person name="Labutti K."/>
            <person name="Andreopoulos B."/>
            <person name="Lipzen A."/>
            <person name="Chen C."/>
            <person name="Yanf M."/>
            <person name="Daum C."/>
            <person name="Ng V."/>
            <person name="Clum A."/>
            <person name="Ohm R."/>
            <person name="Martin F."/>
            <person name="Silar P."/>
            <person name="Natvig D."/>
            <person name="Lalanne C."/>
            <person name="Gautier V."/>
            <person name="Ament-Velasquez S.L."/>
            <person name="Kruys A."/>
            <person name="Hutchinson M.I."/>
            <person name="Powell A.J."/>
            <person name="Barry K."/>
            <person name="Miller A.N."/>
            <person name="Grigoriev I.V."/>
            <person name="Debuchy R."/>
            <person name="Gladieux P."/>
            <person name="Thoren M.H."/>
            <person name="Johannesson H."/>
        </authorList>
    </citation>
    <scope>NUCLEOTIDE SEQUENCE</scope>
    <source>
        <strain evidence="3">CBS 990.96</strain>
    </source>
</reference>
<keyword evidence="4" id="KW-1185">Reference proteome</keyword>
<feature type="transmembrane region" description="Helical" evidence="2">
    <location>
        <begin position="38"/>
        <end position="55"/>
    </location>
</feature>
<proteinExistence type="predicted"/>
<keyword evidence="2" id="KW-1133">Transmembrane helix</keyword>
<feature type="compositionally biased region" description="Low complexity" evidence="1">
    <location>
        <begin position="230"/>
        <end position="241"/>
    </location>
</feature>
<keyword evidence="2" id="KW-0472">Membrane</keyword>
<feature type="compositionally biased region" description="Low complexity" evidence="1">
    <location>
        <begin position="164"/>
        <end position="179"/>
    </location>
</feature>
<dbReference type="AlphaFoldDB" id="A0AAN6YLA2"/>
<accession>A0AAN6YLA2</accession>
<dbReference type="EMBL" id="MU865575">
    <property type="protein sequence ID" value="KAK4221189.1"/>
    <property type="molecule type" value="Genomic_DNA"/>
</dbReference>
<feature type="compositionally biased region" description="Low complexity" evidence="1">
    <location>
        <begin position="128"/>
        <end position="146"/>
    </location>
</feature>
<sequence>MASVVGQLFRLEVWKALNVTLMVIVSVVVLSPRPSEKLFLLLCFIALVIVSSLVFCKSYEYFNKNARTEPVPTDTGDIYESPDLSYEAVHRYRTCGCPRRCFHGLNKDPLPPTSSPSSEPAEEPQDPPQDQSSSSSSGPSNDSGSELPESGRRSRFSFRPNDPSSISSDATDSSSGQGSKSRFGFRRPDSPAQSSTNTNQSSSSSNRISSISTGRPGEEGRQPVRPDEISSPTISSVSSGSARPGQVSPPSSISSHHSKSTAILDSRATRSSTGMYPAIMLDGATNSEASVRERYTIFNPRTDRARGTRTGYDDFLSDYDGYWDTFQPSRRERELDGNLLSPSWSPKDRDRLSDLLRPRR</sequence>
<protein>
    <submittedName>
        <fullName evidence="3">Uncharacterized protein</fullName>
    </submittedName>
</protein>